<dbReference type="AlphaFoldDB" id="A0AAE1DTY8"/>
<keyword evidence="3" id="KW-1185">Reference proteome</keyword>
<evidence type="ECO:0000313" key="2">
    <source>
        <dbReference type="EMBL" id="KAK3781543.1"/>
    </source>
</evidence>
<comment type="caution">
    <text evidence="2">The sequence shown here is derived from an EMBL/GenBank/DDBJ whole genome shotgun (WGS) entry which is preliminary data.</text>
</comment>
<protein>
    <submittedName>
        <fullName evidence="2">Uncharacterized protein</fullName>
    </submittedName>
</protein>
<reference evidence="2" key="1">
    <citation type="journal article" date="2023" name="G3 (Bethesda)">
        <title>A reference genome for the long-term kleptoplast-retaining sea slug Elysia crispata morphotype clarki.</title>
        <authorList>
            <person name="Eastman K.E."/>
            <person name="Pendleton A.L."/>
            <person name="Shaikh M.A."/>
            <person name="Suttiyut T."/>
            <person name="Ogas R."/>
            <person name="Tomko P."/>
            <person name="Gavelis G."/>
            <person name="Widhalm J.R."/>
            <person name="Wisecaver J.H."/>
        </authorList>
    </citation>
    <scope>NUCLEOTIDE SEQUENCE</scope>
    <source>
        <strain evidence="2">ECLA1</strain>
    </source>
</reference>
<sequence>MTLLWRVNTGAVFTEAASKAGADPARRLPQPSPRKEECAARLPQPCRRGLGRTLLAKLTPQAAAICPPDVTTSTPSGRLGSSI</sequence>
<accession>A0AAE1DTY8</accession>
<feature type="region of interest" description="Disordered" evidence="1">
    <location>
        <begin position="17"/>
        <end position="41"/>
    </location>
</feature>
<dbReference type="EMBL" id="JAWDGP010002623">
    <property type="protein sequence ID" value="KAK3781543.1"/>
    <property type="molecule type" value="Genomic_DNA"/>
</dbReference>
<evidence type="ECO:0000313" key="3">
    <source>
        <dbReference type="Proteomes" id="UP001283361"/>
    </source>
</evidence>
<name>A0AAE1DTY8_9GAST</name>
<evidence type="ECO:0000256" key="1">
    <source>
        <dbReference type="SAM" id="MobiDB-lite"/>
    </source>
</evidence>
<proteinExistence type="predicted"/>
<organism evidence="2 3">
    <name type="scientific">Elysia crispata</name>
    <name type="common">lettuce slug</name>
    <dbReference type="NCBI Taxonomy" id="231223"/>
    <lineage>
        <taxon>Eukaryota</taxon>
        <taxon>Metazoa</taxon>
        <taxon>Spiralia</taxon>
        <taxon>Lophotrochozoa</taxon>
        <taxon>Mollusca</taxon>
        <taxon>Gastropoda</taxon>
        <taxon>Heterobranchia</taxon>
        <taxon>Euthyneura</taxon>
        <taxon>Panpulmonata</taxon>
        <taxon>Sacoglossa</taxon>
        <taxon>Placobranchoidea</taxon>
        <taxon>Plakobranchidae</taxon>
        <taxon>Elysia</taxon>
    </lineage>
</organism>
<dbReference type="Proteomes" id="UP001283361">
    <property type="component" value="Unassembled WGS sequence"/>
</dbReference>
<gene>
    <name evidence="2" type="ORF">RRG08_054882</name>
</gene>